<dbReference type="OrthoDB" id="5563754at2759"/>
<proteinExistence type="predicted"/>
<dbReference type="SMART" id="SM00233">
    <property type="entry name" value="PH"/>
    <property type="match status" value="1"/>
</dbReference>
<feature type="compositionally biased region" description="Polar residues" evidence="1">
    <location>
        <begin position="546"/>
        <end position="602"/>
    </location>
</feature>
<dbReference type="SUPFAM" id="SSF50729">
    <property type="entry name" value="PH domain-like"/>
    <property type="match status" value="1"/>
</dbReference>
<feature type="compositionally biased region" description="Low complexity" evidence="1">
    <location>
        <begin position="634"/>
        <end position="649"/>
    </location>
</feature>
<dbReference type="STRING" id="133383.A0A1R0GZ95"/>
<protein>
    <recommendedName>
        <fullName evidence="2">PH domain-containing protein</fullName>
    </recommendedName>
</protein>
<accession>A0A1R0GZ95</accession>
<name>A0A1R0GZ95_9FUNG</name>
<evidence type="ECO:0000313" key="4">
    <source>
        <dbReference type="Proteomes" id="UP000187455"/>
    </source>
</evidence>
<feature type="compositionally biased region" description="Low complexity" evidence="1">
    <location>
        <begin position="1214"/>
        <end position="1232"/>
    </location>
</feature>
<feature type="region of interest" description="Disordered" evidence="1">
    <location>
        <begin position="546"/>
        <end position="673"/>
    </location>
</feature>
<dbReference type="Gene3D" id="2.30.29.30">
    <property type="entry name" value="Pleckstrin-homology domain (PH domain)/Phosphotyrosine-binding domain (PTB)"/>
    <property type="match status" value="1"/>
</dbReference>
<evidence type="ECO:0000259" key="2">
    <source>
        <dbReference type="PROSITE" id="PS50003"/>
    </source>
</evidence>
<gene>
    <name evidence="3" type="ORF">AYI68_g3673</name>
</gene>
<sequence>MFDLPRSVQPASASHRTQIGAELFSFPITSCSWPILFPLDEFPTFIKSYSLCLPLLNSIILCLPHLSIGPLCIALHTGIQPDAGGWRLEARGWPVGLDAGENACIPQSMNAGHTNEDTFGFGASAGFNFSSIESFPKGSTPANALFAKNPIPEVLLYSLGFSAILSLPTAAKPCYFFFFFHIKSNFLHYFLVLLTSKVYFSGILAKKNITAADGSPFKVRSWLRWYVELIGPSLVFWSLTDPKLASIQDSIQDLLSSKYQPDSKQYISAVENLKSLVKKPNFINISDSCCNIIGKIGNRPSIWSLNSSGSNYFLFQAANDFEMNSWVLAIRLSCLDFIIVNELYTSTLINNNYNFPTSITDSKFKVQVKIAGSDKWFNSLLDVSRSSISVTPDVKLWLDSTNESPSNFSKILGRITNIQHIFSVIQLPGTNSLFISRMFGDFNIDYSLLPSFQYPDPSSKPFTDSINIKFNSQSDCLSSILSISYLFSLYGVPSKFVPKYLPNTDNVSFPLEKIQNLQIETMDQVSSRAFLFDIAINTEVSSQKIQNHSSVSISKPQTITRNQRSSTLPPNSQIPTSSDNSSAFQSIPRSQASIVTPENNKTLSDKESKNKSKKFSFLSGLKFGKKKTANPQPNSTQTSSNLSSSSSLQIAPPTPQPLSNNNNPNLMSTSHLNNFKPHSRVITQSQNLAPKPREKSVDFIDHVTEKVSKFNLNDSYIDRNYLESSGEVTHVESPRSSNGYSKPNSTNNSSSNNFSIQLSDSESDEPISSLIDSMPNNRRSRIPTKIDTLSNSKNTFSQRTTNPSSLSPPPDSPLTNENFIITPKLAAAAAQVSLNDFNSQNNSQFHNRQSQFIENNNFNTIQKNQFPSSFSIPYQDQPSIVNNISSDIDSPGTPYLRNNINPVQDNLAYQQPIYYDTTTPINYTPALYNNQKLNIQPGMEYGNINSFDNSDGPLISFEQKANPIERATGLIGTIATREQIKSEQKYRDSTSIIKDRKMRRYAASAMGNYIIPNQQNSPMFNPGYDDDDLPISVGRMMTNSASFDAQTTVNGRGNSFYNKPNPNFNDLNNYYPQNIPVASTPYPMNQTSNRFSQAPIRRSSSIFNTPGPMVVDNAAFLKNSNIGYAQTVSNYPQRGYYDIEDYQNYQNIQKRPSMVFNNQTQHSSFINVRNSQFNPNFQNNYFPQYDNQYNMNPMGNGRGGFENLNRNSASFTSFQNQPNQYFNNNNGFSLNQRSSFNDRPESTSTRSSGSISNHSSPIPSKIETSKFDPRSSVSLSKESAVINSGRFEKKTASNQSSPLNYNPRFSAYLENKEKPSKTRAMKHPSSNLANRNDSKTATDFDDVYSSPLKNSSKTRSKKISTPKDSPKNSPIKLEFEYDSTISQPAAITFEKFLQKCVDTKPYSWVVQHDAYSSYLNFCIRNGVPKNERVSLETFIKMMGYADWAIKTDRNGQQSFYNMVLV</sequence>
<comment type="caution">
    <text evidence="3">The sequence shown here is derived from an EMBL/GenBank/DDBJ whole genome shotgun (WGS) entry which is preliminary data.</text>
</comment>
<reference evidence="3 4" key="1">
    <citation type="journal article" date="2016" name="Mol. Biol. Evol.">
        <title>Genome-Wide Survey of Gut Fungi (Harpellales) Reveals the First Horizontally Transferred Ubiquitin Gene from a Mosquito Host.</title>
        <authorList>
            <person name="Wang Y."/>
            <person name="White M.M."/>
            <person name="Kvist S."/>
            <person name="Moncalvo J.M."/>
        </authorList>
    </citation>
    <scope>NUCLEOTIDE SEQUENCE [LARGE SCALE GENOMIC DNA]</scope>
    <source>
        <strain evidence="3 4">ALG-7-W6</strain>
    </source>
</reference>
<evidence type="ECO:0000313" key="3">
    <source>
        <dbReference type="EMBL" id="OLY82209.1"/>
    </source>
</evidence>
<keyword evidence="4" id="KW-1185">Reference proteome</keyword>
<organism evidence="3 4">
    <name type="scientific">Smittium mucronatum</name>
    <dbReference type="NCBI Taxonomy" id="133383"/>
    <lineage>
        <taxon>Eukaryota</taxon>
        <taxon>Fungi</taxon>
        <taxon>Fungi incertae sedis</taxon>
        <taxon>Zoopagomycota</taxon>
        <taxon>Kickxellomycotina</taxon>
        <taxon>Harpellomycetes</taxon>
        <taxon>Harpellales</taxon>
        <taxon>Legeriomycetaceae</taxon>
        <taxon>Smittium</taxon>
    </lineage>
</organism>
<dbReference type="Proteomes" id="UP000187455">
    <property type="component" value="Unassembled WGS sequence"/>
</dbReference>
<feature type="compositionally biased region" description="Low complexity" evidence="1">
    <location>
        <begin position="1242"/>
        <end position="1260"/>
    </location>
</feature>
<feature type="compositionally biased region" description="Polar residues" evidence="1">
    <location>
        <begin position="787"/>
        <end position="802"/>
    </location>
</feature>
<feature type="region of interest" description="Disordered" evidence="1">
    <location>
        <begin position="1212"/>
        <end position="1279"/>
    </location>
</feature>
<feature type="region of interest" description="Disordered" evidence="1">
    <location>
        <begin position="1313"/>
        <end position="1367"/>
    </location>
</feature>
<feature type="region of interest" description="Disordered" evidence="1">
    <location>
        <begin position="726"/>
        <end position="814"/>
    </location>
</feature>
<dbReference type="InterPro" id="IPR011993">
    <property type="entry name" value="PH-like_dom_sf"/>
</dbReference>
<evidence type="ECO:0000256" key="1">
    <source>
        <dbReference type="SAM" id="MobiDB-lite"/>
    </source>
</evidence>
<dbReference type="PROSITE" id="PS50003">
    <property type="entry name" value="PH_DOMAIN"/>
    <property type="match status" value="1"/>
</dbReference>
<feature type="compositionally biased region" description="Low complexity" evidence="1">
    <location>
        <begin position="741"/>
        <end position="760"/>
    </location>
</feature>
<dbReference type="InterPro" id="IPR001849">
    <property type="entry name" value="PH_domain"/>
</dbReference>
<feature type="domain" description="PH" evidence="2">
    <location>
        <begin position="197"/>
        <end position="335"/>
    </location>
</feature>
<dbReference type="EMBL" id="LSSL01001762">
    <property type="protein sequence ID" value="OLY82209.1"/>
    <property type="molecule type" value="Genomic_DNA"/>
</dbReference>